<dbReference type="PANTHER" id="PTHR46383">
    <property type="entry name" value="ASPARTATE AMINOTRANSFERASE"/>
    <property type="match status" value="1"/>
</dbReference>
<evidence type="ECO:0000313" key="8">
    <source>
        <dbReference type="EMBL" id="GAA4390777.1"/>
    </source>
</evidence>
<dbReference type="RefSeq" id="WP_344994291.1">
    <property type="nucleotide sequence ID" value="NZ_BAABFR010000023.1"/>
</dbReference>
<dbReference type="InterPro" id="IPR004838">
    <property type="entry name" value="NHTrfase_class1_PyrdxlP-BS"/>
</dbReference>
<keyword evidence="3 6" id="KW-0032">Aminotransferase</keyword>
<comment type="similarity">
    <text evidence="2 6">Belongs to the class-I pyridoxal-phosphate-dependent aminotransferase family.</text>
</comment>
<comment type="caution">
    <text evidence="8">The sequence shown here is derived from an EMBL/GenBank/DDBJ whole genome shotgun (WGS) entry which is preliminary data.</text>
</comment>
<dbReference type="Gene3D" id="3.90.1150.10">
    <property type="entry name" value="Aspartate Aminotransferase, domain 1"/>
    <property type="match status" value="1"/>
</dbReference>
<dbReference type="InterPro" id="IPR015422">
    <property type="entry name" value="PyrdxlP-dep_Trfase_small"/>
</dbReference>
<gene>
    <name evidence="8" type="ORF">GCM10023147_19020</name>
</gene>
<evidence type="ECO:0000259" key="7">
    <source>
        <dbReference type="Pfam" id="PF00155"/>
    </source>
</evidence>
<evidence type="ECO:0000256" key="2">
    <source>
        <dbReference type="ARBA" id="ARBA00007441"/>
    </source>
</evidence>
<sequence length="413" mass="43681">MTAAQTGTSVPFVPAARVRRIRESPSSAAAARVRELVAAGITVIDLTVGEPDFDTPRNVKDAAIAAIEAGETKYTPVNGTPELRAAIRERMLRATGVEYQDSQITVGGGGKQVIYLAFTASLDPGDEVIIPAPYWVSYPDMVLANDGTPVIVTTTAADRYKLTPQQLTDAITDRTRWLVLNAPSNPTGVTYSRDELLALAAVLAAHPHVRVLTDEIYDEITFGDAGSVGLAAAAPSIRDRVLTVNGVSKSYAMTGWRLGYAVGDPAVVRAINLLQSQTSSCPSSITQAAATAALTGDQSFIDETVAVYRARRDRALAGFAGIEGLVPIEPDGAFYLFVDCRGLLGRTTPAGATLETDLDVTLYLLDEAHVAVIQGSAYGLDGFFRLSYATSTETIDAGIQAVRSAVARLRSAT</sequence>
<dbReference type="SUPFAM" id="SSF53383">
    <property type="entry name" value="PLP-dependent transferases"/>
    <property type="match status" value="1"/>
</dbReference>
<evidence type="ECO:0000256" key="4">
    <source>
        <dbReference type="ARBA" id="ARBA00022679"/>
    </source>
</evidence>
<reference evidence="9" key="1">
    <citation type="journal article" date="2019" name="Int. J. Syst. Evol. Microbiol.">
        <title>The Global Catalogue of Microorganisms (GCM) 10K type strain sequencing project: providing services to taxonomists for standard genome sequencing and annotation.</title>
        <authorList>
            <consortium name="The Broad Institute Genomics Platform"/>
            <consortium name="The Broad Institute Genome Sequencing Center for Infectious Disease"/>
            <person name="Wu L."/>
            <person name="Ma J."/>
        </authorList>
    </citation>
    <scope>NUCLEOTIDE SEQUENCE [LARGE SCALE GENOMIC DNA]</scope>
    <source>
        <strain evidence="9">JCM 17688</strain>
    </source>
</reference>
<comment type="cofactor">
    <cofactor evidence="1 6">
        <name>pyridoxal 5'-phosphate</name>
        <dbReference type="ChEBI" id="CHEBI:597326"/>
    </cofactor>
</comment>
<evidence type="ECO:0000256" key="1">
    <source>
        <dbReference type="ARBA" id="ARBA00001933"/>
    </source>
</evidence>
<keyword evidence="9" id="KW-1185">Reference proteome</keyword>
<dbReference type="EMBL" id="BAABFR010000023">
    <property type="protein sequence ID" value="GAA4390777.1"/>
    <property type="molecule type" value="Genomic_DNA"/>
</dbReference>
<dbReference type="InterPro" id="IPR015421">
    <property type="entry name" value="PyrdxlP-dep_Trfase_major"/>
</dbReference>
<dbReference type="Pfam" id="PF00155">
    <property type="entry name" value="Aminotran_1_2"/>
    <property type="match status" value="1"/>
</dbReference>
<dbReference type="InterPro" id="IPR050596">
    <property type="entry name" value="AspAT/PAT-like"/>
</dbReference>
<proteinExistence type="inferred from homology"/>
<dbReference type="Gene3D" id="3.40.640.10">
    <property type="entry name" value="Type I PLP-dependent aspartate aminotransferase-like (Major domain)"/>
    <property type="match status" value="1"/>
</dbReference>
<dbReference type="Proteomes" id="UP001500635">
    <property type="component" value="Unassembled WGS sequence"/>
</dbReference>
<dbReference type="PROSITE" id="PS00105">
    <property type="entry name" value="AA_TRANSFER_CLASS_1"/>
    <property type="match status" value="1"/>
</dbReference>
<protein>
    <recommendedName>
        <fullName evidence="6">Aminotransferase</fullName>
        <ecNumber evidence="6">2.6.1.-</ecNumber>
    </recommendedName>
</protein>
<keyword evidence="4 6" id="KW-0808">Transferase</keyword>
<feature type="domain" description="Aminotransferase class I/classII large" evidence="7">
    <location>
        <begin position="42"/>
        <end position="401"/>
    </location>
</feature>
<organism evidence="8 9">
    <name type="scientific">Tsukamurella soli</name>
    <dbReference type="NCBI Taxonomy" id="644556"/>
    <lineage>
        <taxon>Bacteria</taxon>
        <taxon>Bacillati</taxon>
        <taxon>Actinomycetota</taxon>
        <taxon>Actinomycetes</taxon>
        <taxon>Mycobacteriales</taxon>
        <taxon>Tsukamurellaceae</taxon>
        <taxon>Tsukamurella</taxon>
    </lineage>
</organism>
<keyword evidence="5" id="KW-0663">Pyridoxal phosphate</keyword>
<name>A0ABP8JH56_9ACTN</name>
<dbReference type="NCBIfam" id="NF004769">
    <property type="entry name" value="PRK06107.1"/>
    <property type="match status" value="1"/>
</dbReference>
<dbReference type="EC" id="2.6.1.-" evidence="6"/>
<dbReference type="InterPro" id="IPR015424">
    <property type="entry name" value="PyrdxlP-dep_Trfase"/>
</dbReference>
<dbReference type="InterPro" id="IPR004839">
    <property type="entry name" value="Aminotransferase_I/II_large"/>
</dbReference>
<accession>A0ABP8JH56</accession>
<dbReference type="PANTHER" id="PTHR46383:SF1">
    <property type="entry name" value="ASPARTATE AMINOTRANSFERASE"/>
    <property type="match status" value="1"/>
</dbReference>
<dbReference type="CDD" id="cd00609">
    <property type="entry name" value="AAT_like"/>
    <property type="match status" value="1"/>
</dbReference>
<evidence type="ECO:0000313" key="9">
    <source>
        <dbReference type="Proteomes" id="UP001500635"/>
    </source>
</evidence>
<evidence type="ECO:0000256" key="5">
    <source>
        <dbReference type="ARBA" id="ARBA00022898"/>
    </source>
</evidence>
<evidence type="ECO:0000256" key="3">
    <source>
        <dbReference type="ARBA" id="ARBA00022576"/>
    </source>
</evidence>
<evidence type="ECO:0000256" key="6">
    <source>
        <dbReference type="RuleBase" id="RU000481"/>
    </source>
</evidence>